<dbReference type="GO" id="GO:0003677">
    <property type="term" value="F:DNA binding"/>
    <property type="evidence" value="ECO:0007669"/>
    <property type="project" value="InterPro"/>
</dbReference>
<organism evidence="4 5">
    <name type="scientific">Desulfovibrio litoralis DSM 11393</name>
    <dbReference type="NCBI Taxonomy" id="1121455"/>
    <lineage>
        <taxon>Bacteria</taxon>
        <taxon>Pseudomonadati</taxon>
        <taxon>Thermodesulfobacteriota</taxon>
        <taxon>Desulfovibrionia</taxon>
        <taxon>Desulfovibrionales</taxon>
        <taxon>Desulfovibrionaceae</taxon>
        <taxon>Desulfovibrio</taxon>
    </lineage>
</organism>
<dbReference type="OrthoDB" id="9781481at2"/>
<dbReference type="AlphaFoldDB" id="A0A1M7TDI7"/>
<protein>
    <submittedName>
        <fullName evidence="4">Restriction system protein</fullName>
    </submittedName>
</protein>
<feature type="domain" description="Restriction endonuclease type IV Mrr" evidence="2">
    <location>
        <begin position="165"/>
        <end position="283"/>
    </location>
</feature>
<accession>A0A1M7TDI7</accession>
<dbReference type="EMBL" id="FRDI01000010">
    <property type="protein sequence ID" value="SHN68782.1"/>
    <property type="molecule type" value="Genomic_DNA"/>
</dbReference>
<dbReference type="PANTHER" id="PTHR30015">
    <property type="entry name" value="MRR RESTRICTION SYSTEM PROTEIN"/>
    <property type="match status" value="1"/>
</dbReference>
<evidence type="ECO:0000256" key="1">
    <source>
        <dbReference type="SAM" id="MobiDB-lite"/>
    </source>
</evidence>
<evidence type="ECO:0000259" key="3">
    <source>
        <dbReference type="Pfam" id="PF14338"/>
    </source>
</evidence>
<dbReference type="GO" id="GO:0009307">
    <property type="term" value="P:DNA restriction-modification system"/>
    <property type="evidence" value="ECO:0007669"/>
    <property type="project" value="InterPro"/>
</dbReference>
<dbReference type="PANTHER" id="PTHR30015:SF7">
    <property type="entry name" value="TYPE IV METHYL-DIRECTED RESTRICTION ENZYME ECOKMRR"/>
    <property type="match status" value="1"/>
</dbReference>
<dbReference type="Pfam" id="PF14338">
    <property type="entry name" value="Mrr_N"/>
    <property type="match status" value="1"/>
</dbReference>
<dbReference type="STRING" id="1121455.SAMN02745728_01890"/>
<dbReference type="InterPro" id="IPR025745">
    <property type="entry name" value="Mrr-like_N_dom"/>
</dbReference>
<feature type="compositionally biased region" description="Polar residues" evidence="1">
    <location>
        <begin position="117"/>
        <end position="134"/>
    </location>
</feature>
<evidence type="ECO:0000259" key="2">
    <source>
        <dbReference type="Pfam" id="PF04471"/>
    </source>
</evidence>
<keyword evidence="5" id="KW-1185">Reference proteome</keyword>
<dbReference type="GO" id="GO:0015666">
    <property type="term" value="F:restriction endodeoxyribonuclease activity"/>
    <property type="evidence" value="ECO:0007669"/>
    <property type="project" value="TreeGrafter"/>
</dbReference>
<gene>
    <name evidence="4" type="ORF">SAMN02745728_01890</name>
</gene>
<feature type="region of interest" description="Disordered" evidence="1">
    <location>
        <begin position="110"/>
        <end position="135"/>
    </location>
</feature>
<dbReference type="InterPro" id="IPR052906">
    <property type="entry name" value="Type_IV_Methyl-Rstrct_Enzyme"/>
</dbReference>
<dbReference type="InterPro" id="IPR011856">
    <property type="entry name" value="tRNA_endonuc-like_dom_sf"/>
</dbReference>
<name>A0A1M7TDI7_9BACT</name>
<reference evidence="4 5" key="1">
    <citation type="submission" date="2016-12" db="EMBL/GenBank/DDBJ databases">
        <authorList>
            <person name="Song W.-J."/>
            <person name="Kurnit D.M."/>
        </authorList>
    </citation>
    <scope>NUCLEOTIDE SEQUENCE [LARGE SCALE GENOMIC DNA]</scope>
    <source>
        <strain evidence="4 5">DSM 11393</strain>
    </source>
</reference>
<dbReference type="InterPro" id="IPR007560">
    <property type="entry name" value="Restrct_endonuc_IV_Mrr"/>
</dbReference>
<sequence>MAVPDFQSIMLPLLKLSASVEQLKNQDARAVLAREFRLSTEDLETAYQSSGQNIFNNRVAWAFAYLKASGLLKKEGRGSYSITDKGKECLKNPPEKITVRYLTENYGDLRKKKEKTNSSPSNSIENQQNNVNEDTCSKTPEELLEDNFTILNSLIKEDLYEKVVNVSNDGFERLIIELMKGLGYGSRGLAKRVGGAGDGGIDGIITEDLLGLDTIYLQAKRYARGNNIAADKIREFVGAMDGKGVNKGVFVTTSDFTKAALESARQSHKSLKLINGNELTSLMLEHGIGTRTYKIFKLQRIDEDFFDNLDD</sequence>
<dbReference type="Gene3D" id="3.40.1350.10">
    <property type="match status" value="1"/>
</dbReference>
<dbReference type="RefSeq" id="WP_072697576.1">
    <property type="nucleotide sequence ID" value="NZ_FRDI01000010.1"/>
</dbReference>
<dbReference type="InterPro" id="IPR011335">
    <property type="entry name" value="Restrct_endonuc-II-like"/>
</dbReference>
<evidence type="ECO:0000313" key="4">
    <source>
        <dbReference type="EMBL" id="SHN68782.1"/>
    </source>
</evidence>
<dbReference type="SUPFAM" id="SSF52980">
    <property type="entry name" value="Restriction endonuclease-like"/>
    <property type="match status" value="1"/>
</dbReference>
<feature type="domain" description="Restriction system protein Mrr-like N-terminal" evidence="3">
    <location>
        <begin position="6"/>
        <end position="91"/>
    </location>
</feature>
<dbReference type="Pfam" id="PF04471">
    <property type="entry name" value="Mrr_cat"/>
    <property type="match status" value="1"/>
</dbReference>
<proteinExistence type="predicted"/>
<evidence type="ECO:0000313" key="5">
    <source>
        <dbReference type="Proteomes" id="UP000186469"/>
    </source>
</evidence>
<dbReference type="Proteomes" id="UP000186469">
    <property type="component" value="Unassembled WGS sequence"/>
</dbReference>